<keyword evidence="2" id="KW-1185">Reference proteome</keyword>
<evidence type="ECO:0000313" key="2">
    <source>
        <dbReference type="Proteomes" id="UP000499080"/>
    </source>
</evidence>
<dbReference type="AlphaFoldDB" id="A0A4Y2BSA3"/>
<dbReference type="OrthoDB" id="10537470at2759"/>
<name>A0A4Y2BSA3_ARAVE</name>
<gene>
    <name evidence="1" type="ORF">AVEN_188815_1</name>
</gene>
<accession>A0A4Y2BSA3</accession>
<proteinExistence type="predicted"/>
<sequence length="107" mass="11472">MMSCAVAQLAVRAACPRHGGDRNAQYPGQRGLYAKITVKNTTLSAKDSGKLPMAGSSFARILAVSSRQILSRAPTNLDCLTAREKPQTLDMHVAVVMETGYSTAFWG</sequence>
<dbReference type="EMBL" id="BGPR01000108">
    <property type="protein sequence ID" value="GBL95070.1"/>
    <property type="molecule type" value="Genomic_DNA"/>
</dbReference>
<evidence type="ECO:0000313" key="1">
    <source>
        <dbReference type="EMBL" id="GBL95070.1"/>
    </source>
</evidence>
<protein>
    <submittedName>
        <fullName evidence="1">Uncharacterized protein</fullName>
    </submittedName>
</protein>
<organism evidence="1 2">
    <name type="scientific">Araneus ventricosus</name>
    <name type="common">Orbweaver spider</name>
    <name type="synonym">Epeira ventricosa</name>
    <dbReference type="NCBI Taxonomy" id="182803"/>
    <lineage>
        <taxon>Eukaryota</taxon>
        <taxon>Metazoa</taxon>
        <taxon>Ecdysozoa</taxon>
        <taxon>Arthropoda</taxon>
        <taxon>Chelicerata</taxon>
        <taxon>Arachnida</taxon>
        <taxon>Araneae</taxon>
        <taxon>Araneomorphae</taxon>
        <taxon>Entelegynae</taxon>
        <taxon>Araneoidea</taxon>
        <taxon>Araneidae</taxon>
        <taxon>Araneus</taxon>
    </lineage>
</organism>
<comment type="caution">
    <text evidence="1">The sequence shown here is derived from an EMBL/GenBank/DDBJ whole genome shotgun (WGS) entry which is preliminary data.</text>
</comment>
<dbReference type="Proteomes" id="UP000499080">
    <property type="component" value="Unassembled WGS sequence"/>
</dbReference>
<reference evidence="1 2" key="1">
    <citation type="journal article" date="2019" name="Sci. Rep.">
        <title>Orb-weaving spider Araneus ventricosus genome elucidates the spidroin gene catalogue.</title>
        <authorList>
            <person name="Kono N."/>
            <person name="Nakamura H."/>
            <person name="Ohtoshi R."/>
            <person name="Moran D.A.P."/>
            <person name="Shinohara A."/>
            <person name="Yoshida Y."/>
            <person name="Fujiwara M."/>
            <person name="Mori M."/>
            <person name="Tomita M."/>
            <person name="Arakawa K."/>
        </authorList>
    </citation>
    <scope>NUCLEOTIDE SEQUENCE [LARGE SCALE GENOMIC DNA]</scope>
</reference>